<name>A0A233RT22_STRDA</name>
<organism evidence="2 3">
    <name type="scientific">Streptomyces diastatochromogenes</name>
    <dbReference type="NCBI Taxonomy" id="42236"/>
    <lineage>
        <taxon>Bacteria</taxon>
        <taxon>Bacillati</taxon>
        <taxon>Actinomycetota</taxon>
        <taxon>Actinomycetes</taxon>
        <taxon>Kitasatosporales</taxon>
        <taxon>Streptomycetaceae</taxon>
        <taxon>Streptomyces</taxon>
    </lineage>
</organism>
<proteinExistence type="predicted"/>
<feature type="region of interest" description="Disordered" evidence="1">
    <location>
        <begin position="27"/>
        <end position="80"/>
    </location>
</feature>
<dbReference type="AlphaFoldDB" id="A0A233RT22"/>
<feature type="compositionally biased region" description="Basic and acidic residues" evidence="1">
    <location>
        <begin position="60"/>
        <end position="70"/>
    </location>
</feature>
<evidence type="ECO:0000313" key="2">
    <source>
        <dbReference type="EMBL" id="OXY86544.1"/>
    </source>
</evidence>
<comment type="caution">
    <text evidence="2">The sequence shown here is derived from an EMBL/GenBank/DDBJ whole genome shotgun (WGS) entry which is preliminary data.</text>
</comment>
<protein>
    <submittedName>
        <fullName evidence="2">Uncharacterized protein</fullName>
    </submittedName>
</protein>
<reference evidence="2 3" key="1">
    <citation type="submission" date="2016-07" db="EMBL/GenBank/DDBJ databases">
        <title>Draft genome of Streptomyces diastatochromogenes.</title>
        <authorList>
            <person name="Podduturi R."/>
            <person name="Lukassen M.B."/>
            <person name="Clausen N."/>
            <person name="Nielsen J.L."/>
            <person name="Jorgensen N.O."/>
        </authorList>
    </citation>
    <scope>NUCLEOTIDE SEQUENCE [LARGE SCALE GENOMIC DNA]</scope>
    <source>
        <strain evidence="2 3">DSM 40608</strain>
    </source>
</reference>
<evidence type="ECO:0000256" key="1">
    <source>
        <dbReference type="SAM" id="MobiDB-lite"/>
    </source>
</evidence>
<gene>
    <name evidence="2" type="ORF">BEK98_44575</name>
</gene>
<sequence>MTVRRTSSNESDVVLRPVSFLILCITDAEETGTPPEGDGIRYLSEHRQPEPAEPLALPSDSHRGSKHPETVHPAGSTLQG</sequence>
<dbReference type="EMBL" id="MCGQ01000091">
    <property type="protein sequence ID" value="OXY86544.1"/>
    <property type="molecule type" value="Genomic_DNA"/>
</dbReference>
<keyword evidence="3" id="KW-1185">Reference proteome</keyword>
<dbReference type="Proteomes" id="UP000215483">
    <property type="component" value="Unassembled WGS sequence"/>
</dbReference>
<accession>A0A233RT22</accession>
<evidence type="ECO:0000313" key="3">
    <source>
        <dbReference type="Proteomes" id="UP000215483"/>
    </source>
</evidence>